<comment type="caution">
    <text evidence="4">The sequence shown here is derived from an EMBL/GenBank/DDBJ whole genome shotgun (WGS) entry which is preliminary data.</text>
</comment>
<evidence type="ECO:0000256" key="1">
    <source>
        <dbReference type="SAM" id="SignalP"/>
    </source>
</evidence>
<keyword evidence="1" id="KW-0732">Signal</keyword>
<organism evidence="4 5">
    <name type="scientific">Caenorhabditis nigoni</name>
    <dbReference type="NCBI Taxonomy" id="1611254"/>
    <lineage>
        <taxon>Eukaryota</taxon>
        <taxon>Metazoa</taxon>
        <taxon>Ecdysozoa</taxon>
        <taxon>Nematoda</taxon>
        <taxon>Chromadorea</taxon>
        <taxon>Rhabditida</taxon>
        <taxon>Rhabditina</taxon>
        <taxon>Rhabditomorpha</taxon>
        <taxon>Rhabditoidea</taxon>
        <taxon>Rhabditidae</taxon>
        <taxon>Peloderinae</taxon>
        <taxon>Caenorhabditis</taxon>
    </lineage>
</organism>
<evidence type="ECO:0000313" key="4">
    <source>
        <dbReference type="EMBL" id="PIC45397.1"/>
    </source>
</evidence>
<evidence type="ECO:0000259" key="2">
    <source>
        <dbReference type="Pfam" id="PF17354"/>
    </source>
</evidence>
<feature type="domain" description="DUF5382" evidence="2">
    <location>
        <begin position="201"/>
        <end position="325"/>
    </location>
</feature>
<keyword evidence="5" id="KW-1185">Reference proteome</keyword>
<dbReference type="InterPro" id="IPR048313">
    <property type="entry name" value="DUF5382_N"/>
</dbReference>
<sequence length="470" mass="55407">MRLLVFSLLLFLPELALGFESLDLSEYNDLSSNTIIDFYDNEIPDIDFELERRRFQEPIPKTGAEMMARFNRNFLNFLSKGERKDWNNLMQIMSPDAYIETCMASAYGLSMDQFYKWMTYLSKFYLEVGLTSTVITDSSDGDITTELVYRSDVRGDIKRSDKWTMSATFDKEKGHFVVNTLKMMSDCSTIPKTPPLEPAIPVETFISSLKNKLVSDIFLDGGLHYKSAYESMYNYLNPSPFINICDVGKMSANQFVEYWNKRYGKVQKYMNHTFEVTHTENKTYYVDFSVTYQGEPGTFYKDRYKFQIQKWLNFFVDYFENFMDWTIIQVQQYCTENKTKMSKSDESLQKMALSSRRWDQVFRTDLQWNTQKAFKEMFDQKTFNGYACGGKFDTWTKFEDWLSNLAKFYGKSVPMQTSVYAATQDKLGFWVLNQMTAWSDNSTSKHRVYFEGYYKDNNWQLNHLGFACNE</sequence>
<evidence type="ECO:0000313" key="5">
    <source>
        <dbReference type="Proteomes" id="UP000230233"/>
    </source>
</evidence>
<name>A0A2G5V0W2_9PELO</name>
<dbReference type="Pfam" id="PF17354">
    <property type="entry name" value="DUF5382"/>
    <property type="match status" value="1"/>
</dbReference>
<dbReference type="InterPro" id="IPR035415">
    <property type="entry name" value="DUF5382_central"/>
</dbReference>
<gene>
    <name evidence="4" type="primary">Cni-B0228.8</name>
    <name evidence="4" type="synonym">Cnig_chr_II.g5432</name>
    <name evidence="4" type="ORF">B9Z55_005432</name>
</gene>
<dbReference type="Pfam" id="PF20840">
    <property type="entry name" value="DUF5382_N"/>
    <property type="match status" value="1"/>
</dbReference>
<evidence type="ECO:0008006" key="6">
    <source>
        <dbReference type="Google" id="ProtNLM"/>
    </source>
</evidence>
<feature type="chain" id="PRO_5013640255" description="SnoaL-like domain-containing protein" evidence="1">
    <location>
        <begin position="19"/>
        <end position="470"/>
    </location>
</feature>
<protein>
    <recommendedName>
        <fullName evidence="6">SnoaL-like domain-containing protein</fullName>
    </recommendedName>
</protein>
<dbReference type="OrthoDB" id="5851645at2759"/>
<feature type="signal peptide" evidence="1">
    <location>
        <begin position="1"/>
        <end position="18"/>
    </location>
</feature>
<accession>A0A2G5V0W2</accession>
<reference evidence="5" key="1">
    <citation type="submission" date="2017-10" db="EMBL/GenBank/DDBJ databases">
        <title>Rapid genome shrinkage in a self-fertile nematode reveals novel sperm competition proteins.</title>
        <authorList>
            <person name="Yin D."/>
            <person name="Schwarz E.M."/>
            <person name="Thomas C.G."/>
            <person name="Felde R.L."/>
            <person name="Korf I.F."/>
            <person name="Cutter A.D."/>
            <person name="Schartner C.M."/>
            <person name="Ralston E.J."/>
            <person name="Meyer B.J."/>
            <person name="Haag E.S."/>
        </authorList>
    </citation>
    <scope>NUCLEOTIDE SEQUENCE [LARGE SCALE GENOMIC DNA]</scope>
    <source>
        <strain evidence="5">JU1422</strain>
    </source>
</reference>
<proteinExistence type="predicted"/>
<dbReference type="AlphaFoldDB" id="A0A2G5V0W2"/>
<dbReference type="EMBL" id="PDUG01000002">
    <property type="protein sequence ID" value="PIC45397.1"/>
    <property type="molecule type" value="Genomic_DNA"/>
</dbReference>
<dbReference type="Proteomes" id="UP000230233">
    <property type="component" value="Chromosome II"/>
</dbReference>
<feature type="domain" description="DUF5382" evidence="3">
    <location>
        <begin position="60"/>
        <end position="191"/>
    </location>
</feature>
<evidence type="ECO:0000259" key="3">
    <source>
        <dbReference type="Pfam" id="PF20840"/>
    </source>
</evidence>